<dbReference type="AlphaFoldDB" id="Q3HKH0"/>
<keyword evidence="1" id="KW-0614">Plasmid</keyword>
<name>Q3HKH0_CERS4</name>
<gene>
    <name evidence="1" type="ordered locus">RSP_3924</name>
</gene>
<evidence type="ECO:0008006" key="3">
    <source>
        <dbReference type="Google" id="ProtNLM"/>
    </source>
</evidence>
<dbReference type="GeneID" id="4796490"/>
<dbReference type="SUPFAM" id="SSF52540">
    <property type="entry name" value="P-loop containing nucleoside triphosphate hydrolases"/>
    <property type="match status" value="1"/>
</dbReference>
<dbReference type="PATRIC" id="fig|272943.9.peg.4353"/>
<dbReference type="EMBL" id="DQ232586">
    <property type="protein sequence ID" value="ABA81774.1"/>
    <property type="molecule type" value="Genomic_DNA"/>
</dbReference>
<dbReference type="KEGG" id="rsp:RSP_3924"/>
<reference evidence="2" key="1">
    <citation type="submission" date="2005-10" db="EMBL/GenBank/DDBJ databases">
        <title>Finished sequence of plasmid A of Rhodobacter sphaeroides 2.4.1.</title>
        <authorList>
            <person name="Copeland A."/>
            <person name="Lucas S."/>
            <person name="Lapidus A."/>
            <person name="Barry K."/>
            <person name="Detter J.C."/>
            <person name="Glavina T."/>
            <person name="Hammon N."/>
            <person name="Israni S."/>
            <person name="Pitluck S."/>
            <person name="Richardson P."/>
            <person name="Mackenzie C."/>
            <person name="Choudhary M."/>
            <person name="Larimer F."/>
            <person name="Hauser L.J."/>
            <person name="Land M."/>
            <person name="Donohue T.J."/>
            <person name="Kaplan S."/>
        </authorList>
    </citation>
    <scope>NUCLEOTIDE SEQUENCE [LARGE SCALE GENOMIC DNA]</scope>
    <source>
        <strain evidence="2">ATCC 17023 / DSM 158 / JCM 6121 / CCUG 31486 / LMG 2827 / NBRC 12203 / NCIMB 8253 / ATH 2.4.1.</strain>
        <plasmid evidence="2">A</plasmid>
    </source>
</reference>
<accession>Q3HKH0</accession>
<dbReference type="RefSeq" id="WP_011836240.1">
    <property type="nucleotide sequence ID" value="NC_009007.1"/>
</dbReference>
<dbReference type="EnsemblBacteria" id="ABA81774">
    <property type="protein sequence ID" value="ABA81774"/>
    <property type="gene ID" value="RSP_3924"/>
</dbReference>
<keyword evidence="2" id="KW-1185">Reference proteome</keyword>
<sequence length="229" mass="25719">MPYHLVHVGKCAGESVIRTLQPQVAGLEIYHVHDANLQLADAVLRHDPSDIFIVLTRDPVDRFVSAFEWDLHSKSLDGDGRRLKNETWRRIFGAFLTANDLAEALTDPRRERRQAAVAALRASKLHMQFDLGWYLPPQIASELPSGRTHVIRMERIGADLPHFLTSQGLQAAEAPVTKNSYKHRLPPERVTKTMSELARRNIRLASHATYATLAILESRLAGPEATVLI</sequence>
<geneLocation type="plasmid" evidence="1 2">
    <name>A</name>
</geneLocation>
<dbReference type="Proteomes" id="UP000002703">
    <property type="component" value="Plasmid A"/>
</dbReference>
<protein>
    <recommendedName>
        <fullName evidence="3">Sulfotransferase family protein</fullName>
    </recommendedName>
</protein>
<organism evidence="1 2">
    <name type="scientific">Cereibacter sphaeroides (strain ATCC 17023 / DSM 158 / JCM 6121 / CCUG 31486 / LMG 2827 / NBRC 12203 / NCIMB 8253 / ATH 2.4.1.)</name>
    <name type="common">Rhodobacter sphaeroides</name>
    <dbReference type="NCBI Taxonomy" id="272943"/>
    <lineage>
        <taxon>Bacteria</taxon>
        <taxon>Pseudomonadati</taxon>
        <taxon>Pseudomonadota</taxon>
        <taxon>Alphaproteobacteria</taxon>
        <taxon>Rhodobacterales</taxon>
        <taxon>Paracoccaceae</taxon>
        <taxon>Cereibacter</taxon>
    </lineage>
</organism>
<dbReference type="OrthoDB" id="7062404at2"/>
<reference evidence="1 2" key="2">
    <citation type="journal article" date="2012" name="J. Bacteriol.">
        <title>Revised Sequence and Annotation of the Rhodobacter sphaeroides 2.4.1 Genome.</title>
        <authorList>
            <person name="Kontur W.S."/>
            <person name="Schackwitz W.S."/>
            <person name="Ivanova N."/>
            <person name="Martin J."/>
            <person name="Labutti K."/>
            <person name="Deshpande S."/>
            <person name="Tice H.N."/>
            <person name="Pennacchio C."/>
            <person name="Sodergren E."/>
            <person name="Weinstock G.M."/>
            <person name="Noguera D.R."/>
            <person name="Donohue T.J."/>
        </authorList>
    </citation>
    <scope>NUCLEOTIDE SEQUENCE [LARGE SCALE GENOMIC DNA]</scope>
    <source>
        <strain evidence="2">ATCC 17023 / DSM 158 / JCM 6121 / CCUG 31486 / LMG 2827 / NBRC 12203 / NCIMB 8253 / ATH 2.4.1.</strain>
    </source>
</reference>
<proteinExistence type="predicted"/>
<evidence type="ECO:0000313" key="1">
    <source>
        <dbReference type="EMBL" id="ABA81774.1"/>
    </source>
</evidence>
<dbReference type="InterPro" id="IPR027417">
    <property type="entry name" value="P-loop_NTPase"/>
</dbReference>
<evidence type="ECO:0000313" key="2">
    <source>
        <dbReference type="Proteomes" id="UP000002703"/>
    </source>
</evidence>